<protein>
    <recommendedName>
        <fullName evidence="5">Protein kinase domain-containing protein</fullName>
    </recommendedName>
</protein>
<evidence type="ECO:0000256" key="1">
    <source>
        <dbReference type="ARBA" id="ARBA00022679"/>
    </source>
</evidence>
<dbReference type="SUPFAM" id="SSF56112">
    <property type="entry name" value="Protein kinase-like (PK-like)"/>
    <property type="match status" value="1"/>
</dbReference>
<dbReference type="InterPro" id="IPR045269">
    <property type="entry name" value="Atg1-like"/>
</dbReference>
<dbReference type="GO" id="GO:0042594">
    <property type="term" value="P:response to starvation"/>
    <property type="evidence" value="ECO:0007669"/>
    <property type="project" value="TreeGrafter"/>
</dbReference>
<dbReference type="GO" id="GO:0005829">
    <property type="term" value="C:cytosol"/>
    <property type="evidence" value="ECO:0007669"/>
    <property type="project" value="TreeGrafter"/>
</dbReference>
<organism evidence="6">
    <name type="scientific">marine metagenome</name>
    <dbReference type="NCBI Taxonomy" id="408172"/>
    <lineage>
        <taxon>unclassified sequences</taxon>
        <taxon>metagenomes</taxon>
        <taxon>ecological metagenomes</taxon>
    </lineage>
</organism>
<keyword evidence="3" id="KW-0418">Kinase</keyword>
<dbReference type="InterPro" id="IPR011009">
    <property type="entry name" value="Kinase-like_dom_sf"/>
</dbReference>
<proteinExistence type="predicted"/>
<feature type="non-terminal residue" evidence="6">
    <location>
        <position position="1"/>
    </location>
</feature>
<dbReference type="CDD" id="cd14014">
    <property type="entry name" value="STKc_PknB_like"/>
    <property type="match status" value="1"/>
</dbReference>
<keyword evidence="4" id="KW-0067">ATP-binding</keyword>
<dbReference type="GO" id="GO:0004674">
    <property type="term" value="F:protein serine/threonine kinase activity"/>
    <property type="evidence" value="ECO:0007669"/>
    <property type="project" value="InterPro"/>
</dbReference>
<dbReference type="PANTHER" id="PTHR24348:SF22">
    <property type="entry name" value="NON-SPECIFIC SERINE_THREONINE PROTEIN KINASE"/>
    <property type="match status" value="1"/>
</dbReference>
<dbReference type="GO" id="GO:0061709">
    <property type="term" value="P:reticulophagy"/>
    <property type="evidence" value="ECO:0007669"/>
    <property type="project" value="TreeGrafter"/>
</dbReference>
<dbReference type="PANTHER" id="PTHR24348">
    <property type="entry name" value="SERINE/THREONINE-PROTEIN KINASE UNC-51-RELATED"/>
    <property type="match status" value="1"/>
</dbReference>
<evidence type="ECO:0000256" key="4">
    <source>
        <dbReference type="ARBA" id="ARBA00022840"/>
    </source>
</evidence>
<dbReference type="PROSITE" id="PS50011">
    <property type="entry name" value="PROTEIN_KINASE_DOM"/>
    <property type="match status" value="1"/>
</dbReference>
<dbReference type="AlphaFoldDB" id="A0A383AWK2"/>
<name>A0A383AWK2_9ZZZZ</name>
<dbReference type="InterPro" id="IPR017441">
    <property type="entry name" value="Protein_kinase_ATP_BS"/>
</dbReference>
<feature type="domain" description="Protein kinase" evidence="5">
    <location>
        <begin position="17"/>
        <end position="249"/>
    </location>
</feature>
<evidence type="ECO:0000256" key="2">
    <source>
        <dbReference type="ARBA" id="ARBA00022741"/>
    </source>
</evidence>
<dbReference type="PIRSF" id="PIRSF000654">
    <property type="entry name" value="Integrin-linked_kinase"/>
    <property type="match status" value="1"/>
</dbReference>
<keyword evidence="1" id="KW-0808">Transferase</keyword>
<evidence type="ECO:0000256" key="3">
    <source>
        <dbReference type="ARBA" id="ARBA00022777"/>
    </source>
</evidence>
<dbReference type="GO" id="GO:0034045">
    <property type="term" value="C:phagophore assembly site membrane"/>
    <property type="evidence" value="ECO:0007669"/>
    <property type="project" value="TreeGrafter"/>
</dbReference>
<sequence length="249" mass="27735">NYGVRISMPLINKIDRYDISDELGNGTYGMVYKASDPVLRNEVAIKQLKDQFISDPDVVSRFKREGQLLTGIGHSNIVKIIDYLIIENRHYVIMEFCGNGNLEMLLANNGRFDVGMAARFANEIFLGLQAAHETGVIHRDLKPTNVLQGYDNTCKVTDFGLSDDTFPGSMRRYLAGGTVGYTAPEQDPDLFQGSPALNHAFPPTDHRADIFAAGTLLWQMLTNRWPSGIRQISDPNGPYSMSMTCQLPN</sequence>
<dbReference type="Pfam" id="PF00069">
    <property type="entry name" value="Pkinase"/>
    <property type="match status" value="1"/>
</dbReference>
<dbReference type="PROSITE" id="PS00107">
    <property type="entry name" value="PROTEIN_KINASE_ATP"/>
    <property type="match status" value="1"/>
</dbReference>
<dbReference type="GO" id="GO:0034727">
    <property type="term" value="P:piecemeal microautophagy of the nucleus"/>
    <property type="evidence" value="ECO:0007669"/>
    <property type="project" value="TreeGrafter"/>
</dbReference>
<gene>
    <name evidence="6" type="ORF">METZ01_LOCUS464372</name>
</gene>
<keyword evidence="2" id="KW-0547">Nucleotide-binding</keyword>
<reference evidence="6" key="1">
    <citation type="submission" date="2018-05" db="EMBL/GenBank/DDBJ databases">
        <authorList>
            <person name="Lanie J.A."/>
            <person name="Ng W.-L."/>
            <person name="Kazmierczak K.M."/>
            <person name="Andrzejewski T.M."/>
            <person name="Davidsen T.M."/>
            <person name="Wayne K.J."/>
            <person name="Tettelin H."/>
            <person name="Glass J.I."/>
            <person name="Rusch D."/>
            <person name="Podicherti R."/>
            <person name="Tsui H.-C.T."/>
            <person name="Winkler M.E."/>
        </authorList>
    </citation>
    <scope>NUCLEOTIDE SEQUENCE</scope>
</reference>
<dbReference type="GO" id="GO:0000045">
    <property type="term" value="P:autophagosome assembly"/>
    <property type="evidence" value="ECO:0007669"/>
    <property type="project" value="TreeGrafter"/>
</dbReference>
<evidence type="ECO:0000259" key="5">
    <source>
        <dbReference type="PROSITE" id="PS50011"/>
    </source>
</evidence>
<dbReference type="GO" id="GO:0005776">
    <property type="term" value="C:autophagosome"/>
    <property type="evidence" value="ECO:0007669"/>
    <property type="project" value="TreeGrafter"/>
</dbReference>
<dbReference type="GO" id="GO:0000422">
    <property type="term" value="P:autophagy of mitochondrion"/>
    <property type="evidence" value="ECO:0007669"/>
    <property type="project" value="TreeGrafter"/>
</dbReference>
<evidence type="ECO:0000313" key="6">
    <source>
        <dbReference type="EMBL" id="SVE11518.1"/>
    </source>
</evidence>
<accession>A0A383AWK2</accession>
<feature type="non-terminal residue" evidence="6">
    <location>
        <position position="249"/>
    </location>
</feature>
<dbReference type="EMBL" id="UINC01195106">
    <property type="protein sequence ID" value="SVE11518.1"/>
    <property type="molecule type" value="Genomic_DNA"/>
</dbReference>
<dbReference type="SMART" id="SM00220">
    <property type="entry name" value="S_TKc"/>
    <property type="match status" value="1"/>
</dbReference>
<dbReference type="GO" id="GO:0010506">
    <property type="term" value="P:regulation of autophagy"/>
    <property type="evidence" value="ECO:0007669"/>
    <property type="project" value="InterPro"/>
</dbReference>
<dbReference type="GO" id="GO:0005524">
    <property type="term" value="F:ATP binding"/>
    <property type="evidence" value="ECO:0007669"/>
    <property type="project" value="UniProtKB-KW"/>
</dbReference>
<dbReference type="InterPro" id="IPR000719">
    <property type="entry name" value="Prot_kinase_dom"/>
</dbReference>
<dbReference type="Gene3D" id="1.10.510.10">
    <property type="entry name" value="Transferase(Phosphotransferase) domain 1"/>
    <property type="match status" value="1"/>
</dbReference>